<dbReference type="InParanoid" id="A0A453YZV1"/>
<dbReference type="GO" id="GO:0005886">
    <property type="term" value="C:plasma membrane"/>
    <property type="evidence" value="ECO:0000318"/>
    <property type="project" value="GO_Central"/>
</dbReference>
<feature type="transmembrane region" description="Helical" evidence="11">
    <location>
        <begin position="114"/>
        <end position="133"/>
    </location>
</feature>
<evidence type="ECO:0000256" key="3">
    <source>
        <dbReference type="ARBA" id="ARBA00022692"/>
    </source>
</evidence>
<dbReference type="CDD" id="cd15382">
    <property type="entry name" value="7tmA_AKHR"/>
    <property type="match status" value="1"/>
</dbReference>
<keyword evidence="3 9" id="KW-0812">Transmembrane</keyword>
<evidence type="ECO:0000313" key="14">
    <source>
        <dbReference type="Proteomes" id="UP000007062"/>
    </source>
</evidence>
<reference evidence="13 14" key="1">
    <citation type="journal article" date="2002" name="Science">
        <title>The genome sequence of the malaria mosquito Anopheles gambiae.</title>
        <authorList>
            <person name="Holt R.A."/>
            <person name="Subramanian G.M."/>
            <person name="Halpern A."/>
            <person name="Sutton G.G."/>
            <person name="Charlab R."/>
            <person name="Nusskern D.R."/>
            <person name="Wincker P."/>
            <person name="Clark A.G."/>
            <person name="Ribeiro J.M."/>
            <person name="Wides R."/>
            <person name="Salzberg S.L."/>
            <person name="Loftus B."/>
            <person name="Yandell M."/>
            <person name="Majoros W.H."/>
            <person name="Rusch D.B."/>
            <person name="Lai Z."/>
            <person name="Kraft C.L."/>
            <person name="Abril J.F."/>
            <person name="Anthouard V."/>
            <person name="Arensburger P."/>
            <person name="Atkinson P.W."/>
            <person name="Baden H."/>
            <person name="de Berardinis V."/>
            <person name="Baldwin D."/>
            <person name="Benes V."/>
            <person name="Biedler J."/>
            <person name="Blass C."/>
            <person name="Bolanos R."/>
            <person name="Boscus D."/>
            <person name="Barnstead M."/>
            <person name="Cai S."/>
            <person name="Center A."/>
            <person name="Chaturverdi K."/>
            <person name="Christophides G.K."/>
            <person name="Chrystal M.A."/>
            <person name="Clamp M."/>
            <person name="Cravchik A."/>
            <person name="Curwen V."/>
            <person name="Dana A."/>
            <person name="Delcher A."/>
            <person name="Dew I."/>
            <person name="Evans C.A."/>
            <person name="Flanigan M."/>
            <person name="Grundschober-Freimoser A."/>
            <person name="Friedli L."/>
            <person name="Gu Z."/>
            <person name="Guan P."/>
            <person name="Guigo R."/>
            <person name="Hillenmeyer M.E."/>
            <person name="Hladun S.L."/>
            <person name="Hogan J.R."/>
            <person name="Hong Y.S."/>
            <person name="Hoover J."/>
            <person name="Jaillon O."/>
            <person name="Ke Z."/>
            <person name="Kodira C."/>
            <person name="Kokoza E."/>
            <person name="Koutsos A."/>
            <person name="Letunic I."/>
            <person name="Levitsky A."/>
            <person name="Liang Y."/>
            <person name="Lin J.J."/>
            <person name="Lobo N.F."/>
            <person name="Lopez J.R."/>
            <person name="Malek J.A."/>
            <person name="McIntosh T.C."/>
            <person name="Meister S."/>
            <person name="Miller J."/>
            <person name="Mobarry C."/>
            <person name="Mongin E."/>
            <person name="Murphy S.D."/>
            <person name="O'Brochta D.A."/>
            <person name="Pfannkoch C."/>
            <person name="Qi R."/>
            <person name="Regier M.A."/>
            <person name="Remington K."/>
            <person name="Shao H."/>
            <person name="Sharakhova M.V."/>
            <person name="Sitter C.D."/>
            <person name="Shetty J."/>
            <person name="Smith T.J."/>
            <person name="Strong R."/>
            <person name="Sun J."/>
            <person name="Thomasova D."/>
            <person name="Ton L.Q."/>
            <person name="Topalis P."/>
            <person name="Tu Z."/>
            <person name="Unger M.F."/>
            <person name="Walenz B."/>
            <person name="Wang A."/>
            <person name="Wang J."/>
            <person name="Wang M."/>
            <person name="Wang X."/>
            <person name="Woodford K.J."/>
            <person name="Wortman J.R."/>
            <person name="Wu M."/>
            <person name="Yao A."/>
            <person name="Zdobnov E.M."/>
            <person name="Zhang H."/>
            <person name="Zhao Q."/>
            <person name="Zhao S."/>
            <person name="Zhu S.C."/>
            <person name="Zhimulev I."/>
            <person name="Coluzzi M."/>
            <person name="della Torre A."/>
            <person name="Roth C.W."/>
            <person name="Louis C."/>
            <person name="Kalush F."/>
            <person name="Mural R.J."/>
            <person name="Myers E.W."/>
            <person name="Adams M.D."/>
            <person name="Smith H.O."/>
            <person name="Broder S."/>
            <person name="Gardner M.J."/>
            <person name="Fraser C.M."/>
            <person name="Birney E."/>
            <person name="Bork P."/>
            <person name="Brey P.T."/>
            <person name="Venter J.C."/>
            <person name="Weissenbach J."/>
            <person name="Kafatos F.C."/>
            <person name="Collins F.H."/>
            <person name="Hoffman S.L."/>
        </authorList>
    </citation>
    <scope>NUCLEOTIDE SEQUENCE [LARGE SCALE GENOMIC DNA]</scope>
    <source>
        <strain evidence="13 14">PEST</strain>
    </source>
</reference>
<proteinExistence type="inferred from homology"/>
<reference evidence="13" key="3">
    <citation type="submission" date="2021-01" db="UniProtKB">
        <authorList>
            <consortium name="EnsemblMetazoa"/>
        </authorList>
    </citation>
    <scope>IDENTIFICATION</scope>
    <source>
        <strain evidence="13">PEST</strain>
    </source>
</reference>
<evidence type="ECO:0000256" key="2">
    <source>
        <dbReference type="ARBA" id="ARBA00010663"/>
    </source>
</evidence>
<evidence type="ECO:0000256" key="1">
    <source>
        <dbReference type="ARBA" id="ARBA00004141"/>
    </source>
</evidence>
<dbReference type="PROSITE" id="PS50262">
    <property type="entry name" value="G_PROTEIN_RECEP_F1_2"/>
    <property type="match status" value="1"/>
</dbReference>
<dbReference type="InterPro" id="IPR000276">
    <property type="entry name" value="GPCR_Rhodpsn"/>
</dbReference>
<feature type="transmembrane region" description="Helical" evidence="11">
    <location>
        <begin position="153"/>
        <end position="173"/>
    </location>
</feature>
<evidence type="ECO:0000256" key="10">
    <source>
        <dbReference type="SAM" id="MobiDB-lite"/>
    </source>
</evidence>
<evidence type="ECO:0000256" key="8">
    <source>
        <dbReference type="ARBA" id="ARBA00023224"/>
    </source>
</evidence>
<evidence type="ECO:0000256" key="7">
    <source>
        <dbReference type="ARBA" id="ARBA00023170"/>
    </source>
</evidence>
<dbReference type="SUPFAM" id="SSF81321">
    <property type="entry name" value="Family A G protein-coupled receptor-like"/>
    <property type="match status" value="1"/>
</dbReference>
<feature type="transmembrane region" description="Helical" evidence="11">
    <location>
        <begin position="80"/>
        <end position="102"/>
    </location>
</feature>
<comment type="similarity">
    <text evidence="2 9">Belongs to the G-protein coupled receptor 1 family.</text>
</comment>
<protein>
    <recommendedName>
        <fullName evidence="12">G-protein coupled receptors family 1 profile domain-containing protein</fullName>
    </recommendedName>
</protein>
<feature type="transmembrane region" description="Helical" evidence="11">
    <location>
        <begin position="243"/>
        <end position="268"/>
    </location>
</feature>
<dbReference type="PRINTS" id="PR00237">
    <property type="entry name" value="GPCRRHODOPSN"/>
</dbReference>
<dbReference type="Gene3D" id="1.20.1070.10">
    <property type="entry name" value="Rhodopsin 7-helix transmembrane proteins"/>
    <property type="match status" value="1"/>
</dbReference>
<name>A0A453YZV1_ANOGA</name>
<evidence type="ECO:0000256" key="11">
    <source>
        <dbReference type="SAM" id="Phobius"/>
    </source>
</evidence>
<reference evidence="13 14" key="2">
    <citation type="journal article" date="2004" name="Trends Parasitol.">
        <title>The Anopheles gambiae genome: an update.</title>
        <authorList>
            <person name="Mongin E."/>
            <person name="Louis C."/>
            <person name="Holt R.A."/>
            <person name="Birney E."/>
            <person name="Collins F.H."/>
        </authorList>
    </citation>
    <scope>NUCLEOTIDE SEQUENCE [LARGE SCALE GENOMIC DNA]</scope>
    <source>
        <strain evidence="13 14">PEST</strain>
    </source>
</reference>
<dbReference type="Proteomes" id="UP000007062">
    <property type="component" value="Chromosome 2R"/>
</dbReference>
<evidence type="ECO:0000259" key="12">
    <source>
        <dbReference type="PROSITE" id="PS50262"/>
    </source>
</evidence>
<keyword evidence="8 9" id="KW-0807">Transducer</keyword>
<evidence type="ECO:0000256" key="4">
    <source>
        <dbReference type="ARBA" id="ARBA00022989"/>
    </source>
</evidence>
<evidence type="ECO:0000256" key="5">
    <source>
        <dbReference type="ARBA" id="ARBA00023040"/>
    </source>
</evidence>
<feature type="transmembrane region" description="Helical" evidence="11">
    <location>
        <begin position="308"/>
        <end position="332"/>
    </location>
</feature>
<keyword evidence="5 9" id="KW-0297">G-protein coupled receptor</keyword>
<dbReference type="PROSITE" id="PS00237">
    <property type="entry name" value="G_PROTEIN_RECEP_F1_1"/>
    <property type="match status" value="1"/>
</dbReference>
<accession>A0A453YZV1</accession>
<evidence type="ECO:0000256" key="6">
    <source>
        <dbReference type="ARBA" id="ARBA00023136"/>
    </source>
</evidence>
<comment type="subcellular location">
    <subcellularLocation>
        <location evidence="1">Membrane</location>
        <topology evidence="1">Multi-pass membrane protein</topology>
    </subcellularLocation>
</comment>
<dbReference type="VEuPathDB" id="VectorBase:AGAMI1_012917"/>
<dbReference type="PANTHER" id="PTHR45695:SF22">
    <property type="entry name" value="G-PROTEIN COUPLED RECEPTORS FAMILY 1 PROFILE DOMAIN-CONTAINING PROTEIN"/>
    <property type="match status" value="1"/>
</dbReference>
<dbReference type="VEuPathDB" id="VectorBase:AGAP029498"/>
<keyword evidence="4 11" id="KW-1133">Transmembrane helix</keyword>
<feature type="compositionally biased region" description="Polar residues" evidence="10">
    <location>
        <begin position="510"/>
        <end position="522"/>
    </location>
</feature>
<dbReference type="GO" id="GO:0007186">
    <property type="term" value="P:G protein-coupled receptor signaling pathway"/>
    <property type="evidence" value="ECO:0000318"/>
    <property type="project" value="GO_Central"/>
</dbReference>
<feature type="transmembrane region" description="Helical" evidence="11">
    <location>
        <begin position="347"/>
        <end position="368"/>
    </location>
</feature>
<dbReference type="Pfam" id="PF00001">
    <property type="entry name" value="7tm_1"/>
    <property type="match status" value="1"/>
</dbReference>
<dbReference type="EMBL" id="AAAB01008987">
    <property type="status" value="NOT_ANNOTATED_CDS"/>
    <property type="molecule type" value="Genomic_DNA"/>
</dbReference>
<organism evidence="13 14">
    <name type="scientific">Anopheles gambiae</name>
    <name type="common">African malaria mosquito</name>
    <dbReference type="NCBI Taxonomy" id="7165"/>
    <lineage>
        <taxon>Eukaryota</taxon>
        <taxon>Metazoa</taxon>
        <taxon>Ecdysozoa</taxon>
        <taxon>Arthropoda</taxon>
        <taxon>Hexapoda</taxon>
        <taxon>Insecta</taxon>
        <taxon>Pterygota</taxon>
        <taxon>Neoptera</taxon>
        <taxon>Endopterygota</taxon>
        <taxon>Diptera</taxon>
        <taxon>Nematocera</taxon>
        <taxon>Culicoidea</taxon>
        <taxon>Culicidae</taxon>
        <taxon>Anophelinae</taxon>
        <taxon>Anopheles</taxon>
    </lineage>
</organism>
<dbReference type="InterPro" id="IPR017452">
    <property type="entry name" value="GPCR_Rhodpsn_7TM"/>
</dbReference>
<feature type="transmembrane region" description="Helical" evidence="11">
    <location>
        <begin position="194"/>
        <end position="214"/>
    </location>
</feature>
<keyword evidence="14" id="KW-1185">Reference proteome</keyword>
<sequence>MYLAAGLLNIMDISLQHEYLQEYLQSAAAMANFSGANPYGLGGFGGLAPNGTGLLGGLDKNGTEVTITAPGHTDSTVAVIIVYCVLFVIAAGGNLSVVITLFRSRRHRRSRVSLMICHLAVADLMVAFIMIPLEVGWRITVQWHAGNVACKVFLFMRAFCLYLSSNVLVCVSLDRCFAVIYPLRVSAARKRGKIMLGGAWFIAFVNAMPQSIIFRVQQHPQVPGFTQCVTFGFFATPGLETAYNLFCVIAMYFLPLMIISGAYTVILCEISNRSREKETSDSNSTGTMRLRCNDLTHIERARQRTLRLTITIVVVFVWCWTPYVVMTLWYMFDRESAAKVDVAVQDGLFLMAVSNSCMNPLVYGSYAMKCRLPCRRRNTLGGAQTPNAAQRRSTDAVSGIIGPHSDRLTGRDNKDELLVADHRSITMNHLNQNGTIALLQPTASLLRSTGGGTGAGAGAAGPGTSGVIAGGSGLATTATTRFYNRLSSGNNNTANNTANNNGNYHNNTAKHTSATGSKTGPSVSGLLGIHRKGGGKEHNARPGGYWAGGSGKGCQPSYSEFAMLADEHSLMLSRPSFYSDPTPHELDSSVECGLTRSLDTGGWR</sequence>
<evidence type="ECO:0000313" key="13">
    <source>
        <dbReference type="EnsemblMetazoa" id="AGAP029498-PA"/>
    </source>
</evidence>
<feature type="domain" description="G-protein coupled receptors family 1 profile" evidence="12">
    <location>
        <begin position="93"/>
        <end position="363"/>
    </location>
</feature>
<dbReference type="AlphaFoldDB" id="A0A453YZV1"/>
<keyword evidence="7 9" id="KW-0675">Receptor</keyword>
<evidence type="ECO:0000256" key="9">
    <source>
        <dbReference type="RuleBase" id="RU000688"/>
    </source>
</evidence>
<feature type="compositionally biased region" description="Low complexity" evidence="10">
    <location>
        <begin position="490"/>
        <end position="509"/>
    </location>
</feature>
<keyword evidence="6 11" id="KW-0472">Membrane</keyword>
<dbReference type="GO" id="GO:0004930">
    <property type="term" value="F:G protein-coupled receptor activity"/>
    <property type="evidence" value="ECO:0000318"/>
    <property type="project" value="GO_Central"/>
</dbReference>
<feature type="region of interest" description="Disordered" evidence="10">
    <location>
        <begin position="486"/>
        <end position="526"/>
    </location>
</feature>
<dbReference type="PANTHER" id="PTHR45695">
    <property type="entry name" value="LEUCOKININ RECEPTOR-RELATED"/>
    <property type="match status" value="1"/>
</dbReference>
<dbReference type="EnsemblMetazoa" id="AGAP029498-RA">
    <property type="protein sequence ID" value="AGAP029498-PA"/>
    <property type="gene ID" value="AGAP029498"/>
</dbReference>